<feature type="non-terminal residue" evidence="2">
    <location>
        <position position="60"/>
    </location>
</feature>
<evidence type="ECO:0000313" key="5">
    <source>
        <dbReference type="Proteomes" id="UP000681967"/>
    </source>
</evidence>
<accession>A0A8S2U5E0</accession>
<dbReference type="EMBL" id="CAJOBJ010068569">
    <property type="protein sequence ID" value="CAF4450156.1"/>
    <property type="molecule type" value="Genomic_DNA"/>
</dbReference>
<dbReference type="EMBL" id="CAJOBH010040247">
    <property type="protein sequence ID" value="CAF4324863.1"/>
    <property type="molecule type" value="Genomic_DNA"/>
</dbReference>
<evidence type="ECO:0000313" key="2">
    <source>
        <dbReference type="EMBL" id="CAF4324506.1"/>
    </source>
</evidence>
<feature type="region of interest" description="Disordered" evidence="1">
    <location>
        <begin position="21"/>
        <end position="60"/>
    </location>
</feature>
<gene>
    <name evidence="2" type="ORF">BYL167_LOCUS28420</name>
    <name evidence="3" type="ORF">BYL167_LOCUS28437</name>
    <name evidence="4" type="ORF">GIL414_LOCUS32374</name>
</gene>
<dbReference type="EMBL" id="CAJOBH010040192">
    <property type="protein sequence ID" value="CAF4324506.1"/>
    <property type="molecule type" value="Genomic_DNA"/>
</dbReference>
<dbReference type="Proteomes" id="UP000681720">
    <property type="component" value="Unassembled WGS sequence"/>
</dbReference>
<dbReference type="AlphaFoldDB" id="A0A8S2U5E0"/>
<organism evidence="2 5">
    <name type="scientific">Rotaria magnacalcarata</name>
    <dbReference type="NCBI Taxonomy" id="392030"/>
    <lineage>
        <taxon>Eukaryota</taxon>
        <taxon>Metazoa</taxon>
        <taxon>Spiralia</taxon>
        <taxon>Gnathifera</taxon>
        <taxon>Rotifera</taxon>
        <taxon>Eurotatoria</taxon>
        <taxon>Bdelloidea</taxon>
        <taxon>Philodinida</taxon>
        <taxon>Philodinidae</taxon>
        <taxon>Rotaria</taxon>
    </lineage>
</organism>
<reference evidence="2" key="1">
    <citation type="submission" date="2021-02" db="EMBL/GenBank/DDBJ databases">
        <authorList>
            <person name="Nowell W R."/>
        </authorList>
    </citation>
    <scope>NUCLEOTIDE SEQUENCE</scope>
</reference>
<sequence>IERRRIEIAEKKLRRQIFSESSTVHETSVDVPAREDPSTLDNEEEHREQKTQSIALIGSV</sequence>
<comment type="caution">
    <text evidence="2">The sequence shown here is derived from an EMBL/GenBank/DDBJ whole genome shotgun (WGS) entry which is preliminary data.</text>
</comment>
<evidence type="ECO:0000256" key="1">
    <source>
        <dbReference type="SAM" id="MobiDB-lite"/>
    </source>
</evidence>
<dbReference type="Proteomes" id="UP000681967">
    <property type="component" value="Unassembled WGS sequence"/>
</dbReference>
<name>A0A8S2U5E0_9BILA</name>
<proteinExistence type="predicted"/>
<protein>
    <submittedName>
        <fullName evidence="2">Uncharacterized protein</fullName>
    </submittedName>
</protein>
<evidence type="ECO:0000313" key="4">
    <source>
        <dbReference type="EMBL" id="CAF4450156.1"/>
    </source>
</evidence>
<evidence type="ECO:0000313" key="3">
    <source>
        <dbReference type="EMBL" id="CAF4324863.1"/>
    </source>
</evidence>
<feature type="non-terminal residue" evidence="2">
    <location>
        <position position="1"/>
    </location>
</feature>